<organism evidence="2 3">
    <name type="scientific">Fusarium gaditjirri</name>
    <dbReference type="NCBI Taxonomy" id="282569"/>
    <lineage>
        <taxon>Eukaryota</taxon>
        <taxon>Fungi</taxon>
        <taxon>Dikarya</taxon>
        <taxon>Ascomycota</taxon>
        <taxon>Pezizomycotina</taxon>
        <taxon>Sordariomycetes</taxon>
        <taxon>Hypocreomycetidae</taxon>
        <taxon>Hypocreales</taxon>
        <taxon>Nectriaceae</taxon>
        <taxon>Fusarium</taxon>
        <taxon>Fusarium nisikadoi species complex</taxon>
    </lineage>
</organism>
<evidence type="ECO:0000313" key="3">
    <source>
        <dbReference type="Proteomes" id="UP000604273"/>
    </source>
</evidence>
<evidence type="ECO:0008006" key="4">
    <source>
        <dbReference type="Google" id="ProtNLM"/>
    </source>
</evidence>
<reference evidence="2" key="1">
    <citation type="journal article" date="2020" name="BMC Genomics">
        <title>Correction to: Identification and distribution of gene clusters required for synthesis of sphingolipid metabolism inhibitors in diverse species of the filamentous fungus Fusarium.</title>
        <authorList>
            <person name="Kim H.S."/>
            <person name="Lohmar J.M."/>
            <person name="Busman M."/>
            <person name="Brown D.W."/>
            <person name="Naumann T.A."/>
            <person name="Divon H.H."/>
            <person name="Lysoe E."/>
            <person name="Uhlig S."/>
            <person name="Proctor R.H."/>
        </authorList>
    </citation>
    <scope>NUCLEOTIDE SEQUENCE</scope>
    <source>
        <strain evidence="2">NRRL 45417</strain>
    </source>
</reference>
<comment type="caution">
    <text evidence="2">The sequence shown here is derived from an EMBL/GenBank/DDBJ whole genome shotgun (WGS) entry which is preliminary data.</text>
</comment>
<dbReference type="OrthoDB" id="5275938at2759"/>
<name>A0A8H4WZV7_9HYPO</name>
<keyword evidence="3" id="KW-1185">Reference proteome</keyword>
<dbReference type="AlphaFoldDB" id="A0A8H4WZV7"/>
<protein>
    <recommendedName>
        <fullName evidence="4">BTB domain-containing protein</fullName>
    </recommendedName>
</protein>
<dbReference type="Proteomes" id="UP000604273">
    <property type="component" value="Unassembled WGS sequence"/>
</dbReference>
<sequence>MNVELRAKFPGSIPTRSSFMDFINAGKPVYSTLTSNPSSPDIEPHSIQPMTPEAEIPDDKAGVMDTSFSSHTQASSTEANTQYGIVEPTTPKCTFVLDTEDESVTNQSPSEPLTTDNTMEDHTATHPALHDVIIPQIFVTAPTTHESGLAEAGFCDFGFSDSGEEFEFYDEFDEDVNGFQTQYLTPEPYITKDMAAQARATEIESVDLEVKGIDTDSETHAHTLDDDSVSTETSESVSDESGKPIICFDQSGDLYLKVGQSPGRIMLVDSRALSRVSPRLKEIISLNHKDTKDCGDWTIELPDDDSVPFTVLLNLIHTRFEKVPTKISLKKLYGACILTRKYEMAQVLRPVAERWFKALGTSTEDYGVFFKKAFVAWELGFSEELSDMVGHVVLNCSLGLDDQLVIGENKERLCDFEGFQRIPILDCITEHRELALETCWYKSQKLGDQVLYSSVKGCMCSASHSREEMCLMLGKMLSKAGEEGILDLFHFGGSLDVFRSSDLDLKTLEHKISLVAGYIDLCGWCPAVFETVEEVRRQLQRAADPLYLSHLRALQIQAAKVRMIPGVLDEDDDEDEE</sequence>
<reference evidence="2" key="2">
    <citation type="submission" date="2020-05" db="EMBL/GenBank/DDBJ databases">
        <authorList>
            <person name="Kim H.-S."/>
            <person name="Proctor R.H."/>
            <person name="Brown D.W."/>
        </authorList>
    </citation>
    <scope>NUCLEOTIDE SEQUENCE</scope>
    <source>
        <strain evidence="2">NRRL 45417</strain>
    </source>
</reference>
<accession>A0A8H4WZV7</accession>
<gene>
    <name evidence="2" type="ORF">FGADI_4259</name>
</gene>
<evidence type="ECO:0000256" key="1">
    <source>
        <dbReference type="SAM" id="MobiDB-lite"/>
    </source>
</evidence>
<evidence type="ECO:0000313" key="2">
    <source>
        <dbReference type="EMBL" id="KAF4955864.1"/>
    </source>
</evidence>
<feature type="region of interest" description="Disordered" evidence="1">
    <location>
        <begin position="216"/>
        <end position="242"/>
    </location>
</feature>
<feature type="compositionally biased region" description="Basic and acidic residues" evidence="1">
    <location>
        <begin position="216"/>
        <end position="225"/>
    </location>
</feature>
<proteinExistence type="predicted"/>
<dbReference type="EMBL" id="JABFAI010000093">
    <property type="protein sequence ID" value="KAF4955864.1"/>
    <property type="molecule type" value="Genomic_DNA"/>
</dbReference>